<evidence type="ECO:0000256" key="1">
    <source>
        <dbReference type="SAM" id="MobiDB-lite"/>
    </source>
</evidence>
<proteinExistence type="predicted"/>
<evidence type="ECO:0000313" key="3">
    <source>
        <dbReference type="Proteomes" id="UP000233837"/>
    </source>
</evidence>
<reference evidence="2 3" key="2">
    <citation type="journal article" date="2017" name="Nature">
        <title>The Apostasia genome and the evolution of orchids.</title>
        <authorList>
            <person name="Zhang G.Q."/>
            <person name="Liu K.W."/>
            <person name="Li Z."/>
            <person name="Lohaus R."/>
            <person name="Hsiao Y.Y."/>
            <person name="Niu S.C."/>
            <person name="Wang J.Y."/>
            <person name="Lin Y.C."/>
            <person name="Xu Q."/>
            <person name="Chen L.J."/>
            <person name="Yoshida K."/>
            <person name="Fujiwara S."/>
            <person name="Wang Z.W."/>
            <person name="Zhang Y.Q."/>
            <person name="Mitsuda N."/>
            <person name="Wang M."/>
            <person name="Liu G.H."/>
            <person name="Pecoraro L."/>
            <person name="Huang H.X."/>
            <person name="Xiao X.J."/>
            <person name="Lin M."/>
            <person name="Wu X.Y."/>
            <person name="Wu W.L."/>
            <person name="Chen Y.Y."/>
            <person name="Chang S.B."/>
            <person name="Sakamoto S."/>
            <person name="Ohme-Takagi M."/>
            <person name="Yagi M."/>
            <person name="Zeng S.J."/>
            <person name="Shen C.Y."/>
            <person name="Yeh C.M."/>
            <person name="Luo Y.B."/>
            <person name="Tsai W.C."/>
            <person name="Van de Peer Y."/>
            <person name="Liu Z.J."/>
        </authorList>
    </citation>
    <scope>NUCLEOTIDE SEQUENCE [LARGE SCALE GENOMIC DNA]</scope>
    <source>
        <tissue evidence="2">The whole plant</tissue>
    </source>
</reference>
<dbReference type="Proteomes" id="UP000233837">
    <property type="component" value="Unassembled WGS sequence"/>
</dbReference>
<feature type="compositionally biased region" description="Basic and acidic residues" evidence="1">
    <location>
        <begin position="1"/>
        <end position="34"/>
    </location>
</feature>
<name>A0A2I0WMR9_9ASPA</name>
<organism evidence="2 3">
    <name type="scientific">Dendrobium catenatum</name>
    <dbReference type="NCBI Taxonomy" id="906689"/>
    <lineage>
        <taxon>Eukaryota</taxon>
        <taxon>Viridiplantae</taxon>
        <taxon>Streptophyta</taxon>
        <taxon>Embryophyta</taxon>
        <taxon>Tracheophyta</taxon>
        <taxon>Spermatophyta</taxon>
        <taxon>Magnoliopsida</taxon>
        <taxon>Liliopsida</taxon>
        <taxon>Asparagales</taxon>
        <taxon>Orchidaceae</taxon>
        <taxon>Epidendroideae</taxon>
        <taxon>Malaxideae</taxon>
        <taxon>Dendrobiinae</taxon>
        <taxon>Dendrobium</taxon>
    </lineage>
</organism>
<keyword evidence="3" id="KW-1185">Reference proteome</keyword>
<protein>
    <submittedName>
        <fullName evidence="2">Uncharacterized protein</fullName>
    </submittedName>
</protein>
<gene>
    <name evidence="2" type="ORF">MA16_Dca001565</name>
</gene>
<evidence type="ECO:0000313" key="2">
    <source>
        <dbReference type="EMBL" id="PKU76959.1"/>
    </source>
</evidence>
<feature type="region of interest" description="Disordered" evidence="1">
    <location>
        <begin position="1"/>
        <end position="42"/>
    </location>
</feature>
<sequence>MDCSAKREVEEGMEEGVHESERMHESERLVHESESEPNLAENSSGFNISKRLPWIIHNFQCRSWLNYYIFNRDNLFVLLFYICGTSSLVDGCGGGTSCIGGCGRSSLANGRGEGTSCIGGCGRSSLANGGGGGTSSLGCSEGCKAVFFTDWKLEEELDIWDFFGL</sequence>
<reference evidence="2 3" key="1">
    <citation type="journal article" date="2016" name="Sci. Rep.">
        <title>The Dendrobium catenatum Lindl. genome sequence provides insights into polysaccharide synthase, floral development and adaptive evolution.</title>
        <authorList>
            <person name="Zhang G.Q."/>
            <person name="Xu Q."/>
            <person name="Bian C."/>
            <person name="Tsai W.C."/>
            <person name="Yeh C.M."/>
            <person name="Liu K.W."/>
            <person name="Yoshida K."/>
            <person name="Zhang L.S."/>
            <person name="Chang S.B."/>
            <person name="Chen F."/>
            <person name="Shi Y."/>
            <person name="Su Y.Y."/>
            <person name="Zhang Y.Q."/>
            <person name="Chen L.J."/>
            <person name="Yin Y."/>
            <person name="Lin M."/>
            <person name="Huang H."/>
            <person name="Deng H."/>
            <person name="Wang Z.W."/>
            <person name="Zhu S.L."/>
            <person name="Zhao X."/>
            <person name="Deng C."/>
            <person name="Niu S.C."/>
            <person name="Huang J."/>
            <person name="Wang M."/>
            <person name="Liu G.H."/>
            <person name="Yang H.J."/>
            <person name="Xiao X.J."/>
            <person name="Hsiao Y.Y."/>
            <person name="Wu W.L."/>
            <person name="Chen Y.Y."/>
            <person name="Mitsuda N."/>
            <person name="Ohme-Takagi M."/>
            <person name="Luo Y.B."/>
            <person name="Van de Peer Y."/>
            <person name="Liu Z.J."/>
        </authorList>
    </citation>
    <scope>NUCLEOTIDE SEQUENCE [LARGE SCALE GENOMIC DNA]</scope>
    <source>
        <tissue evidence="2">The whole plant</tissue>
    </source>
</reference>
<dbReference type="EMBL" id="KZ502537">
    <property type="protein sequence ID" value="PKU76959.1"/>
    <property type="molecule type" value="Genomic_DNA"/>
</dbReference>
<accession>A0A2I0WMR9</accession>
<dbReference type="AlphaFoldDB" id="A0A2I0WMR9"/>